<feature type="domain" description="Zn(2)-C6 fungal-type" evidence="7">
    <location>
        <begin position="22"/>
        <end position="50"/>
    </location>
</feature>
<evidence type="ECO:0000256" key="1">
    <source>
        <dbReference type="ARBA" id="ARBA00022723"/>
    </source>
</evidence>
<keyword evidence="3" id="KW-0805">Transcription regulation</keyword>
<dbReference type="PROSITE" id="PS00463">
    <property type="entry name" value="ZN2_CY6_FUNGAL_1"/>
    <property type="match status" value="1"/>
</dbReference>
<dbReference type="SMART" id="SM00066">
    <property type="entry name" value="GAL4"/>
    <property type="match status" value="1"/>
</dbReference>
<name>A0AAV9PY77_9PEZI</name>
<dbReference type="Pfam" id="PF00172">
    <property type="entry name" value="Zn_clus"/>
    <property type="match status" value="1"/>
</dbReference>
<proteinExistence type="predicted"/>
<organism evidence="8 9">
    <name type="scientific">Vermiconidia calcicola</name>
    <dbReference type="NCBI Taxonomy" id="1690605"/>
    <lineage>
        <taxon>Eukaryota</taxon>
        <taxon>Fungi</taxon>
        <taxon>Dikarya</taxon>
        <taxon>Ascomycota</taxon>
        <taxon>Pezizomycotina</taxon>
        <taxon>Dothideomycetes</taxon>
        <taxon>Dothideomycetidae</taxon>
        <taxon>Mycosphaerellales</taxon>
        <taxon>Extremaceae</taxon>
        <taxon>Vermiconidia</taxon>
    </lineage>
</organism>
<accession>A0AAV9PY77</accession>
<dbReference type="PROSITE" id="PS50048">
    <property type="entry name" value="ZN2_CY6_FUNGAL_2"/>
    <property type="match status" value="1"/>
</dbReference>
<evidence type="ECO:0000259" key="7">
    <source>
        <dbReference type="PROSITE" id="PS50048"/>
    </source>
</evidence>
<evidence type="ECO:0000313" key="8">
    <source>
        <dbReference type="EMBL" id="KAK5530563.1"/>
    </source>
</evidence>
<gene>
    <name evidence="8" type="ORF">LTR25_009141</name>
</gene>
<keyword evidence="4" id="KW-0238">DNA-binding</keyword>
<dbReference type="PANTHER" id="PTHR36206">
    <property type="entry name" value="ASPERCRYPTIN BIOSYNTHESIS CLUSTER-SPECIFIC TRANSCRIPTION REGULATOR ATNN-RELATED"/>
    <property type="match status" value="1"/>
</dbReference>
<keyword evidence="9" id="KW-1185">Reference proteome</keyword>
<evidence type="ECO:0000256" key="4">
    <source>
        <dbReference type="ARBA" id="ARBA00023125"/>
    </source>
</evidence>
<comment type="caution">
    <text evidence="8">The sequence shown here is derived from an EMBL/GenBank/DDBJ whole genome shotgun (WGS) entry which is preliminary data.</text>
</comment>
<keyword evidence="5" id="KW-0804">Transcription</keyword>
<dbReference type="Proteomes" id="UP001345827">
    <property type="component" value="Unassembled WGS sequence"/>
</dbReference>
<reference evidence="8 9" key="1">
    <citation type="submission" date="2023-06" db="EMBL/GenBank/DDBJ databases">
        <title>Black Yeasts Isolated from many extreme environments.</title>
        <authorList>
            <person name="Coleine C."/>
            <person name="Stajich J.E."/>
            <person name="Selbmann L."/>
        </authorList>
    </citation>
    <scope>NUCLEOTIDE SEQUENCE [LARGE SCALE GENOMIC DNA]</scope>
    <source>
        <strain evidence="8 9">CCFEE 5887</strain>
    </source>
</reference>
<keyword evidence="2" id="KW-0862">Zinc</keyword>
<evidence type="ECO:0000256" key="3">
    <source>
        <dbReference type="ARBA" id="ARBA00023015"/>
    </source>
</evidence>
<dbReference type="GO" id="GO:0008270">
    <property type="term" value="F:zinc ion binding"/>
    <property type="evidence" value="ECO:0007669"/>
    <property type="project" value="InterPro"/>
</dbReference>
<dbReference type="Gene3D" id="4.10.240.10">
    <property type="entry name" value="Zn(2)-C6 fungal-type DNA-binding domain"/>
    <property type="match status" value="1"/>
</dbReference>
<evidence type="ECO:0000313" key="9">
    <source>
        <dbReference type="Proteomes" id="UP001345827"/>
    </source>
</evidence>
<dbReference type="PANTHER" id="PTHR36206:SF13">
    <property type="entry name" value="TRANSCRIPTIONAL REGULATORY PROTEIN MOC3"/>
    <property type="match status" value="1"/>
</dbReference>
<dbReference type="EMBL" id="JAXLQG010000019">
    <property type="protein sequence ID" value="KAK5530563.1"/>
    <property type="molecule type" value="Genomic_DNA"/>
</dbReference>
<dbReference type="InterPro" id="IPR001138">
    <property type="entry name" value="Zn2Cys6_DnaBD"/>
</dbReference>
<dbReference type="InterPro" id="IPR052360">
    <property type="entry name" value="Transcr_Regulatory_Proteins"/>
</dbReference>
<dbReference type="GO" id="GO:0003677">
    <property type="term" value="F:DNA binding"/>
    <property type="evidence" value="ECO:0007669"/>
    <property type="project" value="UniProtKB-KW"/>
</dbReference>
<keyword evidence="6" id="KW-0539">Nucleus</keyword>
<dbReference type="InterPro" id="IPR036864">
    <property type="entry name" value="Zn2-C6_fun-type_DNA-bd_sf"/>
</dbReference>
<evidence type="ECO:0000256" key="2">
    <source>
        <dbReference type="ARBA" id="ARBA00022833"/>
    </source>
</evidence>
<dbReference type="GO" id="GO:0000981">
    <property type="term" value="F:DNA-binding transcription factor activity, RNA polymerase II-specific"/>
    <property type="evidence" value="ECO:0007669"/>
    <property type="project" value="InterPro"/>
</dbReference>
<dbReference type="SUPFAM" id="SSF57701">
    <property type="entry name" value="Zn2/Cys6 DNA-binding domain"/>
    <property type="match status" value="1"/>
</dbReference>
<evidence type="ECO:0000256" key="6">
    <source>
        <dbReference type="ARBA" id="ARBA00023242"/>
    </source>
</evidence>
<dbReference type="CDD" id="cd00067">
    <property type="entry name" value="GAL4"/>
    <property type="match status" value="1"/>
</dbReference>
<protein>
    <recommendedName>
        <fullName evidence="7">Zn(2)-C6 fungal-type domain-containing protein</fullName>
    </recommendedName>
</protein>
<keyword evidence="1" id="KW-0479">Metal-binding</keyword>
<sequence>MKPQTPQKKRNRRYGYQTSASGCLTCKKRRIKCDEAKPICGQCAKSMLHCDGPMALQYRFAAPQTSTSFPIGGRKSSPDFQIPAVSGSHEEKRAFDYYLQKVGPMLAGESVKDLEFWLSLVPRWCVSDTVLWAAIISLSRLYQQVRPAPADACGNGRGLPGYKWSLEYHRAIRDYRQRLSSRTADLPCAFLSSILFAMFEFQLWNVDTALMLVRSSVKLSSQIKKWPDNLDVKEGICRLFASLALLVSPTRTFPTTIAGPFNGEKSFRSSFLVMMPQPLDMLRNRLYSLTYQASKVMDEASHRKPQAVSGDDEILAVQQRILTDLEVWRDTVLAFRLENPCGFSDCVSSLLLIYYRVTYIELSVCLMATETEFDHHLDAFREIVTHGETTICYALAMDAKPPFLFELNPVPSLAFVAWKCRHSGVRRRARDLMTMARGLTGSCNPWIVDLATVVVRIEEHGAEVPHERWDEQISIQEMASRIPEQKRVKSWYASKSQTGGQDHTLLANLIIHPCISELDGAECVRRVMARLDTGQVLEDATTHVGDAMLSNLEGHMTLPGPIPVV</sequence>
<evidence type="ECO:0000256" key="5">
    <source>
        <dbReference type="ARBA" id="ARBA00023163"/>
    </source>
</evidence>
<dbReference type="AlphaFoldDB" id="A0AAV9PY77"/>